<dbReference type="EMBL" id="AP006861">
    <property type="protein sequence ID" value="BAE81082.1"/>
    <property type="molecule type" value="Genomic_DNA"/>
</dbReference>
<organism evidence="3 4">
    <name type="scientific">Chlamydia felis (strain Fe/C-56)</name>
    <name type="common">Chlamydophila felis</name>
    <dbReference type="NCBI Taxonomy" id="264202"/>
    <lineage>
        <taxon>Bacteria</taxon>
        <taxon>Pseudomonadati</taxon>
        <taxon>Chlamydiota</taxon>
        <taxon>Chlamydiia</taxon>
        <taxon>Chlamydiales</taxon>
        <taxon>Chlamydiaceae</taxon>
        <taxon>Chlamydia/Chlamydophila group</taxon>
        <taxon>Chlamydia</taxon>
    </lineage>
</organism>
<name>Q255F6_CHLFF</name>
<comment type="similarity">
    <text evidence="1">Belongs to the SufE family.</text>
</comment>
<evidence type="ECO:0000313" key="3">
    <source>
        <dbReference type="EMBL" id="BAE81082.1"/>
    </source>
</evidence>
<dbReference type="PANTHER" id="PTHR43597">
    <property type="entry name" value="SULFUR ACCEPTOR PROTEIN CSDE"/>
    <property type="match status" value="1"/>
</dbReference>
<dbReference type="SUPFAM" id="SSF82649">
    <property type="entry name" value="SufE/NifU"/>
    <property type="match status" value="1"/>
</dbReference>
<dbReference type="InterPro" id="IPR003808">
    <property type="entry name" value="Fe-S_metab-assoc_dom"/>
</dbReference>
<dbReference type="Proteomes" id="UP000001260">
    <property type="component" value="Chromosome"/>
</dbReference>
<feature type="domain" description="Fe-S metabolism associated" evidence="2">
    <location>
        <begin position="37"/>
        <end position="145"/>
    </location>
</feature>
<dbReference type="Pfam" id="PF02657">
    <property type="entry name" value="SufE"/>
    <property type="match status" value="1"/>
</dbReference>
<evidence type="ECO:0000256" key="1">
    <source>
        <dbReference type="ARBA" id="ARBA00010282"/>
    </source>
</evidence>
<accession>Q255F6</accession>
<dbReference type="HOGENOM" id="CLU_124502_0_2_0"/>
<dbReference type="Gene3D" id="3.90.1010.10">
    <property type="match status" value="1"/>
</dbReference>
<dbReference type="PANTHER" id="PTHR43597:SF5">
    <property type="entry name" value="SUFE-LIKE PROTEIN 2, CHLOROPLASTIC"/>
    <property type="match status" value="1"/>
</dbReference>
<reference evidence="3 4" key="1">
    <citation type="journal article" date="2006" name="DNA Res.">
        <title>Genome sequence of the cat pathogen, Chlamydophila felis.</title>
        <authorList>
            <person name="Azuma Y."/>
            <person name="Hirakawa H."/>
            <person name="Yamashita A."/>
            <person name="Cai Y."/>
            <person name="Rahman M.A."/>
            <person name="Suzuki H."/>
            <person name="Mitaku S."/>
            <person name="Toh H."/>
            <person name="Goto S."/>
            <person name="Murakami T."/>
            <person name="Sugi K."/>
            <person name="Hayashi H."/>
            <person name="Fukushi H."/>
            <person name="Hattori M."/>
            <person name="Kuhara S."/>
            <person name="Shirai M."/>
        </authorList>
    </citation>
    <scope>NUCLEOTIDE SEQUENCE [LARGE SCALE GENOMIC DNA]</scope>
    <source>
        <strain evidence="3 4">Fe/C-56</strain>
    </source>
</reference>
<sequence>MLLRNSLEPSACPLHHSGCLKKQLLISQMLFPEKFHKDTLYDTLLNFGSRSNSFDKSKITREHLVLGCQSDLYLYEVHQEGRLFFFTHTEALISSGIAALFSEVYSGETPVTILTCKPVFFDQLSQYLSIGRVNGGESLYMRMKQISVRYLKSSD</sequence>
<dbReference type="eggNOG" id="COG2166">
    <property type="taxonomic scope" value="Bacteria"/>
</dbReference>
<evidence type="ECO:0000313" key="4">
    <source>
        <dbReference type="Proteomes" id="UP000001260"/>
    </source>
</evidence>
<proteinExistence type="inferred from homology"/>
<evidence type="ECO:0000259" key="2">
    <source>
        <dbReference type="Pfam" id="PF02657"/>
    </source>
</evidence>
<keyword evidence="4" id="KW-1185">Reference proteome</keyword>
<gene>
    <name evidence="3" type="ordered locus">CF0310</name>
</gene>
<dbReference type="STRING" id="264202.gene:10544124"/>
<protein>
    <recommendedName>
        <fullName evidence="2">Fe-S metabolism associated domain-containing protein</fullName>
    </recommendedName>
</protein>
<dbReference type="AlphaFoldDB" id="Q255F6"/>
<dbReference type="KEGG" id="cfe:BAE81082.1"/>